<proteinExistence type="predicted"/>
<evidence type="ECO:0000313" key="2">
    <source>
        <dbReference type="Proteomes" id="UP000032076"/>
    </source>
</evidence>
<dbReference type="Proteomes" id="UP000032076">
    <property type="component" value="Unassembled WGS sequence"/>
</dbReference>
<dbReference type="EMBL" id="JXLU01000126">
    <property type="protein sequence ID" value="KIO71486.1"/>
    <property type="molecule type" value="Genomic_DNA"/>
</dbReference>
<reference evidence="1 2" key="1">
    <citation type="submission" date="2015-01" db="EMBL/GenBank/DDBJ databases">
        <title>Draft Genome Sequences of Four Bacillus thermoamylovorans Strains, Isolated From Food Products.</title>
        <authorList>
            <person name="Krawcyk A.O."/>
            <person name="Berendsen E.M."/>
            <person name="Eijlander R.T."/>
            <person name="de Jong A."/>
            <person name="Wells-Bennik M."/>
            <person name="Kuipers O.P."/>
        </authorList>
    </citation>
    <scope>NUCLEOTIDE SEQUENCE [LARGE SCALE GENOMIC DNA]</scope>
    <source>
        <strain evidence="1 2">B4167</strain>
    </source>
</reference>
<protein>
    <submittedName>
        <fullName evidence="1">Uncharacterized protein</fullName>
    </submittedName>
</protein>
<evidence type="ECO:0000313" key="1">
    <source>
        <dbReference type="EMBL" id="KIO71486.1"/>
    </source>
</evidence>
<accession>A0ABD4A3M9</accession>
<name>A0ABD4A3M9_9BACI</name>
<sequence>MANGAKKVPYTFMFLAKIGLFHTRFLRINGDKNSFIEETLKK</sequence>
<comment type="caution">
    <text evidence="1">The sequence shown here is derived from an EMBL/GenBank/DDBJ whole genome shotgun (WGS) entry which is preliminary data.</text>
</comment>
<organism evidence="1 2">
    <name type="scientific">Caldibacillus thermoamylovorans</name>
    <dbReference type="NCBI Taxonomy" id="35841"/>
    <lineage>
        <taxon>Bacteria</taxon>
        <taxon>Bacillati</taxon>
        <taxon>Bacillota</taxon>
        <taxon>Bacilli</taxon>
        <taxon>Bacillales</taxon>
        <taxon>Bacillaceae</taxon>
        <taxon>Caldibacillus</taxon>
    </lineage>
</organism>
<gene>
    <name evidence="1" type="ORF">B4167_3615</name>
</gene>
<dbReference type="AlphaFoldDB" id="A0ABD4A3M9"/>